<evidence type="ECO:0000256" key="10">
    <source>
        <dbReference type="ARBA" id="ARBA00068521"/>
    </source>
</evidence>
<evidence type="ECO:0000256" key="3">
    <source>
        <dbReference type="ARBA" id="ARBA00022664"/>
    </source>
</evidence>
<proteinExistence type="inferred from homology"/>
<dbReference type="FunFam" id="2.130.10.10:FF:001143">
    <property type="entry name" value="Pre-mRNA-splicing factor rse-1, putative"/>
    <property type="match status" value="1"/>
</dbReference>
<dbReference type="Gene3D" id="2.130.10.10">
    <property type="entry name" value="YVTN repeat-like/Quinoprotein amine dehydrogenase"/>
    <property type="match status" value="3"/>
</dbReference>
<keyword evidence="6" id="KW-0539">Nucleus</keyword>
<gene>
    <name evidence="14" type="ORF">M422DRAFT_32549</name>
</gene>
<dbReference type="InterPro" id="IPR050358">
    <property type="entry name" value="RSE1/DDB1/CFT1"/>
</dbReference>
<evidence type="ECO:0000259" key="12">
    <source>
        <dbReference type="Pfam" id="PF10433"/>
    </source>
</evidence>
<evidence type="ECO:0000256" key="4">
    <source>
        <dbReference type="ARBA" id="ARBA00022728"/>
    </source>
</evidence>
<keyword evidence="5" id="KW-0508">mRNA splicing</keyword>
<dbReference type="InterPro" id="IPR058543">
    <property type="entry name" value="Beta-prop_RSE1/DDB1/CPSF1_2nd"/>
</dbReference>
<reference evidence="14 15" key="1">
    <citation type="submission" date="2014-06" db="EMBL/GenBank/DDBJ databases">
        <title>Evolutionary Origins and Diversification of the Mycorrhizal Mutualists.</title>
        <authorList>
            <consortium name="DOE Joint Genome Institute"/>
            <consortium name="Mycorrhizal Genomics Consortium"/>
            <person name="Kohler A."/>
            <person name="Kuo A."/>
            <person name="Nagy L.G."/>
            <person name="Floudas D."/>
            <person name="Copeland A."/>
            <person name="Barry K.W."/>
            <person name="Cichocki N."/>
            <person name="Veneault-Fourrey C."/>
            <person name="LaButti K."/>
            <person name="Lindquist E.A."/>
            <person name="Lipzen A."/>
            <person name="Lundell T."/>
            <person name="Morin E."/>
            <person name="Murat C."/>
            <person name="Riley R."/>
            <person name="Ohm R."/>
            <person name="Sun H."/>
            <person name="Tunlid A."/>
            <person name="Henrissat B."/>
            <person name="Grigoriev I.V."/>
            <person name="Hibbett D.S."/>
            <person name="Martin F."/>
        </authorList>
    </citation>
    <scope>NUCLEOTIDE SEQUENCE [LARGE SCALE GENOMIC DNA]</scope>
    <source>
        <strain evidence="14 15">SS14</strain>
    </source>
</reference>
<accession>A0A0C9UA22</accession>
<dbReference type="Pfam" id="PF03178">
    <property type="entry name" value="CPSF_A"/>
    <property type="match status" value="1"/>
</dbReference>
<name>A0A0C9UA22_SPHS4</name>
<evidence type="ECO:0000256" key="2">
    <source>
        <dbReference type="ARBA" id="ARBA00011524"/>
    </source>
</evidence>
<keyword evidence="3" id="KW-0507">mRNA processing</keyword>
<protein>
    <recommendedName>
        <fullName evidence="8">Pre-mRNA-splicing factor RSE1</fullName>
    </recommendedName>
    <alternativeName>
        <fullName evidence="10">Pre-mRNA-splicing factor rse1</fullName>
    </alternativeName>
</protein>
<organism evidence="14 15">
    <name type="scientific">Sphaerobolus stellatus (strain SS14)</name>
    <dbReference type="NCBI Taxonomy" id="990650"/>
    <lineage>
        <taxon>Eukaryota</taxon>
        <taxon>Fungi</taxon>
        <taxon>Dikarya</taxon>
        <taxon>Basidiomycota</taxon>
        <taxon>Agaricomycotina</taxon>
        <taxon>Agaricomycetes</taxon>
        <taxon>Phallomycetidae</taxon>
        <taxon>Geastrales</taxon>
        <taxon>Sphaerobolaceae</taxon>
        <taxon>Sphaerobolus</taxon>
    </lineage>
</organism>
<dbReference type="GO" id="GO:0008380">
    <property type="term" value="P:RNA splicing"/>
    <property type="evidence" value="ECO:0007669"/>
    <property type="project" value="UniProtKB-KW"/>
</dbReference>
<sequence length="1212" mass="134437">MHLYNLTLQPATAITQAIVGNFSGVRQQELIVSRGSRLELLKPDVQTGKITTVLAQDVFGSIRSLAPFRLTGGTKDYAIVGSDSGRLVILEYDPKTNSFIKLHQETYGKSGSRRIVPGQYLATDPKGRSVMVSAVEKAKLVYVLNRDAAANLTISSPLEAHKNAAIIHHIVGLDVGFENPLFAALEVDYTESDQDPTGEAFNNAQKMLTYYELDLGLNHVVRKWSEPTDPRANLLVQVPGGQMASSEKFDGPSGVLVCCEDHIIYRHMDVAQHRVPIPRRRNPLEDSDRGLLITSAVMHKMKGAFFFLLQSEEGDLYKVTIEHEQEEVKSLKIKYFDTVPVASNLCILKSGFLFVASEFSNHYLYQFQKLGDDDTESEFSSTSYKDFGMANPDIPLPRVYFRPRALENLLLAEELESLDPIIDSSVANLLPNSDTPQIFTACGRGPRSSFRMLRHGLDVEETVSSDLPGIPNAVWTTKLKEDDPHDSYIILSFVNGTLVLSIGETIEEVQDTGFLSSAPTLAVQQIGADALLQVYPQGIRHVLADRKVNEWRAPTGKSIVCATTNKRQVVVALSSAELVYFELDLEGQLNEYQDRKAMGSTVLAMSIGEVPEGRQRTPYLAVGCEDQTVRIISLDPESTLETISLQALTSPPSAICIADMLDASINKVTPTMFVNIGLQNGVLLRTVLDPINGQLTDTRTRFLGTRPVRLVRVTVQGHPSMLALSSRSWLNYTHQSLLHFTPLIFENLDHAWSFSAELCPEGLIGISGSVLRIFQIPRLGTKLKQDTMALDFTPRKLISHPVQELFYTVESDHRVYSEDAKQNRLLELVDNGKKIDRADVDLPPELFGRPKAPAGTWASCIRIIDPVKAETVLKLPLEDNEAAFSIAIVPFSHNSELHLVVGTAVDTFLAPRSCRSGYLRTYKLSEDGRNVELVHVTDIDDVPMVLMPFQGRLCAGVGKALRLYDMGKRRLLRKVENRNFPSAIVTLNTQGSRIIVGDMQESIFYAVYKPPENRLLIFADDVQPRWITAATMVDYNTVAAGDKFGNVFVNRLSMKESSQVDDDPTGAGILHEKGLYMGAPHKTKMLAHFHVGDIITSIHKISMVAGGREVLLYTGLHGTIGILVPFVSKEDIDFISTLEQHMRTEQLSLVGRDHLSWRGYYVPVKAVVDGDLCEQFARLLPQKQSAIANELDRTVGEVLKKLDQLRVTASGF</sequence>
<evidence type="ECO:0000256" key="8">
    <source>
        <dbReference type="ARBA" id="ARBA00040134"/>
    </source>
</evidence>
<evidence type="ECO:0000259" key="13">
    <source>
        <dbReference type="Pfam" id="PF23726"/>
    </source>
</evidence>
<evidence type="ECO:0000256" key="6">
    <source>
        <dbReference type="ARBA" id="ARBA00023242"/>
    </source>
</evidence>
<evidence type="ECO:0000256" key="5">
    <source>
        <dbReference type="ARBA" id="ARBA00023187"/>
    </source>
</evidence>
<comment type="subcellular location">
    <subcellularLocation>
        <location evidence="1">Nucleus</location>
    </subcellularLocation>
</comment>
<dbReference type="FunFam" id="2.130.10.10:FF:000068">
    <property type="entry name" value="Pre-mRNA-splicing factor rse1, variant"/>
    <property type="match status" value="1"/>
</dbReference>
<dbReference type="InterPro" id="IPR015943">
    <property type="entry name" value="WD40/YVTN_repeat-like_dom_sf"/>
</dbReference>
<evidence type="ECO:0000313" key="14">
    <source>
        <dbReference type="EMBL" id="KIJ39948.1"/>
    </source>
</evidence>
<feature type="domain" description="RSE1/DDB1/CPSF1 C-terminal" evidence="11">
    <location>
        <begin position="858"/>
        <end position="1177"/>
    </location>
</feature>
<dbReference type="GO" id="GO:0003676">
    <property type="term" value="F:nucleic acid binding"/>
    <property type="evidence" value="ECO:0007669"/>
    <property type="project" value="InterPro"/>
</dbReference>
<comment type="subunit">
    <text evidence="2">Associated with the spliceosome.</text>
</comment>
<comment type="function">
    <text evidence="9">Involved in pre-mRNA splicing and cell cycle control.</text>
</comment>
<dbReference type="SUPFAM" id="SSF50978">
    <property type="entry name" value="WD40 repeat-like"/>
    <property type="match status" value="1"/>
</dbReference>
<dbReference type="OrthoDB" id="436637at2759"/>
<dbReference type="InterPro" id="IPR004871">
    <property type="entry name" value="RSE1/DDB1/CPSF1_C"/>
</dbReference>
<dbReference type="PANTHER" id="PTHR10644">
    <property type="entry name" value="DNA REPAIR/RNA PROCESSING CPSF FAMILY"/>
    <property type="match status" value="1"/>
</dbReference>
<evidence type="ECO:0000256" key="1">
    <source>
        <dbReference type="ARBA" id="ARBA00004123"/>
    </source>
</evidence>
<feature type="domain" description="RSE1/DDB1/CPSF1 first beta-propeller" evidence="12">
    <location>
        <begin position="13"/>
        <end position="376"/>
    </location>
</feature>
<dbReference type="Gene3D" id="1.10.150.910">
    <property type="match status" value="1"/>
</dbReference>
<evidence type="ECO:0000313" key="15">
    <source>
        <dbReference type="Proteomes" id="UP000054279"/>
    </source>
</evidence>
<evidence type="ECO:0000256" key="7">
    <source>
        <dbReference type="ARBA" id="ARBA00038266"/>
    </source>
</evidence>
<dbReference type="AlphaFoldDB" id="A0A0C9UA22"/>
<dbReference type="EMBL" id="KN837148">
    <property type="protein sequence ID" value="KIJ39948.1"/>
    <property type="molecule type" value="Genomic_DNA"/>
</dbReference>
<keyword evidence="15" id="KW-1185">Reference proteome</keyword>
<dbReference type="InterPro" id="IPR036322">
    <property type="entry name" value="WD40_repeat_dom_sf"/>
</dbReference>
<dbReference type="Pfam" id="PF10433">
    <property type="entry name" value="Beta-prop_RSE1_1st"/>
    <property type="match status" value="1"/>
</dbReference>
<dbReference type="HOGENOM" id="CLU_003246_0_0_1"/>
<dbReference type="Proteomes" id="UP000054279">
    <property type="component" value="Unassembled WGS sequence"/>
</dbReference>
<feature type="domain" description="RSE1/DDB1/CPSF1 second beta-propeller" evidence="13">
    <location>
        <begin position="460"/>
        <end position="776"/>
    </location>
</feature>
<comment type="similarity">
    <text evidence="7">Belongs to the RSE1 family.</text>
</comment>
<dbReference type="GO" id="GO:0006397">
    <property type="term" value="P:mRNA processing"/>
    <property type="evidence" value="ECO:0007669"/>
    <property type="project" value="UniProtKB-KW"/>
</dbReference>
<evidence type="ECO:0000259" key="11">
    <source>
        <dbReference type="Pfam" id="PF03178"/>
    </source>
</evidence>
<evidence type="ECO:0000256" key="9">
    <source>
        <dbReference type="ARBA" id="ARBA00055157"/>
    </source>
</evidence>
<dbReference type="Pfam" id="PF23726">
    <property type="entry name" value="Beta-prop_RSE1_2nd"/>
    <property type="match status" value="1"/>
</dbReference>
<dbReference type="GO" id="GO:0005681">
    <property type="term" value="C:spliceosomal complex"/>
    <property type="evidence" value="ECO:0007669"/>
    <property type="project" value="UniProtKB-KW"/>
</dbReference>
<keyword evidence="4" id="KW-0747">Spliceosome</keyword>
<dbReference type="InterPro" id="IPR018846">
    <property type="entry name" value="Beta-prop_RSE1/DDB1/CPSF1_1st"/>
</dbReference>